<sequence>MTTHVLEPPRWLQRGTIALSMSALLGGAFYLPGPRTAILLAAASLGALAFEAASRGDDE</sequence>
<gene>
    <name evidence="1" type="ORF">CWC39_02110</name>
</gene>
<dbReference type="AlphaFoldDB" id="A0A364VDC5"/>
<name>A0A364VDC5_9CORY</name>
<dbReference type="EMBL" id="PHQP01000009">
    <property type="protein sequence ID" value="RAV34621.1"/>
    <property type="molecule type" value="Genomic_DNA"/>
</dbReference>
<comment type="caution">
    <text evidence="1">The sequence shown here is derived from an EMBL/GenBank/DDBJ whole genome shotgun (WGS) entry which is preliminary data.</text>
</comment>
<evidence type="ECO:0000313" key="2">
    <source>
        <dbReference type="Proteomes" id="UP000251047"/>
    </source>
</evidence>
<evidence type="ECO:0000313" key="1">
    <source>
        <dbReference type="EMBL" id="RAV34621.1"/>
    </source>
</evidence>
<organism evidence="1 2">
    <name type="scientific">Corynebacterium heidelbergense</name>
    <dbReference type="NCBI Taxonomy" id="2055947"/>
    <lineage>
        <taxon>Bacteria</taxon>
        <taxon>Bacillati</taxon>
        <taxon>Actinomycetota</taxon>
        <taxon>Actinomycetes</taxon>
        <taxon>Mycobacteriales</taxon>
        <taxon>Corynebacteriaceae</taxon>
        <taxon>Corynebacterium</taxon>
    </lineage>
</organism>
<proteinExistence type="predicted"/>
<reference evidence="1 2" key="1">
    <citation type="journal article" date="2018" name="Syst. Appl. Microbiol.">
        <title>Corynebacterium heidelbergense sp. nov., isolated from the preen glands of Egyptian geese (Alopochen aegyptiacus).</title>
        <authorList>
            <person name="Braun M.S."/>
            <person name="Wang E."/>
            <person name="Zimmermann S."/>
            <person name="Wink M."/>
        </authorList>
    </citation>
    <scope>NUCLEOTIDE SEQUENCE [LARGE SCALE GENOMIC DNA]</scope>
    <source>
        <strain evidence="1 2">DSM 104638</strain>
    </source>
</reference>
<protein>
    <submittedName>
        <fullName evidence="1">Uncharacterized protein</fullName>
    </submittedName>
</protein>
<dbReference type="Proteomes" id="UP000251047">
    <property type="component" value="Unassembled WGS sequence"/>
</dbReference>
<dbReference type="RefSeq" id="WP_112768874.1">
    <property type="nucleotide sequence ID" value="NZ_CP063191.1"/>
</dbReference>
<accession>A0A364VDC5</accession>